<sequence>MKYQQINKSKCYCITLCRAANAITAYYDEGLQPTGMTTKQFSLLLHLSRLEEASTGELADYVNLERSTVTRNLKILVEQGWVYDKAEPGKRNHRYAVTEAGQQKIEEAHVIWEQLQENLNEMLGEDNMQTLRSALYKIQELQKA</sequence>
<organism evidence="2 3">
    <name type="scientific">Anaerotignum lactatifermentans DSM 14214</name>
    <dbReference type="NCBI Taxonomy" id="1121323"/>
    <lineage>
        <taxon>Bacteria</taxon>
        <taxon>Bacillati</taxon>
        <taxon>Bacillota</taxon>
        <taxon>Clostridia</taxon>
        <taxon>Lachnospirales</taxon>
        <taxon>Anaerotignaceae</taxon>
        <taxon>Anaerotignum</taxon>
    </lineage>
</organism>
<gene>
    <name evidence="2" type="ORF">SAMN02745138_03151</name>
</gene>
<dbReference type="InterPro" id="IPR036390">
    <property type="entry name" value="WH_DNA-bd_sf"/>
</dbReference>
<dbReference type="GO" id="GO:0006950">
    <property type="term" value="P:response to stress"/>
    <property type="evidence" value="ECO:0007669"/>
    <property type="project" value="TreeGrafter"/>
</dbReference>
<accession>A0A1M6Z5T8</accession>
<dbReference type="Proteomes" id="UP000183975">
    <property type="component" value="Unassembled WGS sequence"/>
</dbReference>
<dbReference type="InterPro" id="IPR011991">
    <property type="entry name" value="ArsR-like_HTH"/>
</dbReference>
<dbReference type="Gene3D" id="1.10.10.10">
    <property type="entry name" value="Winged helix-like DNA-binding domain superfamily/Winged helix DNA-binding domain"/>
    <property type="match status" value="1"/>
</dbReference>
<dbReference type="SUPFAM" id="SSF46785">
    <property type="entry name" value="Winged helix' DNA-binding domain"/>
    <property type="match status" value="1"/>
</dbReference>
<evidence type="ECO:0000259" key="1">
    <source>
        <dbReference type="PROSITE" id="PS50995"/>
    </source>
</evidence>
<dbReference type="CDD" id="cd00090">
    <property type="entry name" value="HTH_ARSR"/>
    <property type="match status" value="1"/>
</dbReference>
<evidence type="ECO:0000313" key="3">
    <source>
        <dbReference type="Proteomes" id="UP000183975"/>
    </source>
</evidence>
<dbReference type="RefSeq" id="WP_072853346.1">
    <property type="nucleotide sequence ID" value="NZ_FRAH01000084.1"/>
</dbReference>
<dbReference type="GO" id="GO:0003677">
    <property type="term" value="F:DNA binding"/>
    <property type="evidence" value="ECO:0007669"/>
    <property type="project" value="UniProtKB-KW"/>
</dbReference>
<evidence type="ECO:0000313" key="2">
    <source>
        <dbReference type="EMBL" id="SHL25752.1"/>
    </source>
</evidence>
<name>A0A1M6Z5T8_9FIRM</name>
<dbReference type="Pfam" id="PF12802">
    <property type="entry name" value="MarR_2"/>
    <property type="match status" value="1"/>
</dbReference>
<feature type="domain" description="HTH marR-type" evidence="1">
    <location>
        <begin position="9"/>
        <end position="140"/>
    </location>
</feature>
<dbReference type="OrthoDB" id="165131at2"/>
<dbReference type="EMBL" id="FRAH01000084">
    <property type="protein sequence ID" value="SHL25752.1"/>
    <property type="molecule type" value="Genomic_DNA"/>
</dbReference>
<dbReference type="PANTHER" id="PTHR33164:SF105">
    <property type="entry name" value="TRANSCRIPTIONAL REPRESSOR PROTEIN-RELATED"/>
    <property type="match status" value="1"/>
</dbReference>
<reference evidence="2 3" key="1">
    <citation type="submission" date="2016-11" db="EMBL/GenBank/DDBJ databases">
        <authorList>
            <person name="Jaros S."/>
            <person name="Januszkiewicz K."/>
            <person name="Wedrychowicz H."/>
        </authorList>
    </citation>
    <scope>NUCLEOTIDE SEQUENCE [LARGE SCALE GENOMIC DNA]</scope>
    <source>
        <strain evidence="2 3">DSM 14214</strain>
    </source>
</reference>
<keyword evidence="3" id="KW-1185">Reference proteome</keyword>
<dbReference type="AlphaFoldDB" id="A0A1M6Z5T8"/>
<dbReference type="PANTHER" id="PTHR33164">
    <property type="entry name" value="TRANSCRIPTIONAL REGULATOR, MARR FAMILY"/>
    <property type="match status" value="1"/>
</dbReference>
<dbReference type="PROSITE" id="PS50995">
    <property type="entry name" value="HTH_MARR_2"/>
    <property type="match status" value="1"/>
</dbReference>
<dbReference type="InterPro" id="IPR036388">
    <property type="entry name" value="WH-like_DNA-bd_sf"/>
</dbReference>
<dbReference type="GO" id="GO:0003700">
    <property type="term" value="F:DNA-binding transcription factor activity"/>
    <property type="evidence" value="ECO:0007669"/>
    <property type="project" value="InterPro"/>
</dbReference>
<proteinExistence type="predicted"/>
<protein>
    <submittedName>
        <fullName evidence="2">DNA-binding transcriptional regulator, MarR family</fullName>
    </submittedName>
</protein>
<dbReference type="SMART" id="SM00347">
    <property type="entry name" value="HTH_MARR"/>
    <property type="match status" value="1"/>
</dbReference>
<keyword evidence="2" id="KW-0238">DNA-binding</keyword>
<dbReference type="InterPro" id="IPR039422">
    <property type="entry name" value="MarR/SlyA-like"/>
</dbReference>
<dbReference type="InterPro" id="IPR000835">
    <property type="entry name" value="HTH_MarR-typ"/>
</dbReference>